<organism evidence="13 14">
    <name type="scientific">Hydrogenobacter thermophilus (strain DSM 6534 / IAM 12695 / TK-6)</name>
    <dbReference type="NCBI Taxonomy" id="608538"/>
    <lineage>
        <taxon>Bacteria</taxon>
        <taxon>Pseudomonadati</taxon>
        <taxon>Aquificota</taxon>
        <taxon>Aquificia</taxon>
        <taxon>Aquificales</taxon>
        <taxon>Aquificaceae</taxon>
        <taxon>Hydrogenobacter</taxon>
    </lineage>
</organism>
<evidence type="ECO:0000256" key="10">
    <source>
        <dbReference type="HAMAP-Rule" id="MF_00164"/>
    </source>
</evidence>
<dbReference type="NCBIfam" id="NF001484">
    <property type="entry name" value="PRK00331.1"/>
    <property type="match status" value="1"/>
</dbReference>
<dbReference type="Pfam" id="PF13522">
    <property type="entry name" value="GATase_6"/>
    <property type="match status" value="1"/>
</dbReference>
<evidence type="ECO:0000256" key="6">
    <source>
        <dbReference type="ARBA" id="ARBA00022576"/>
    </source>
</evidence>
<feature type="domain" description="Glutamine amidotransferase type-2" evidence="11">
    <location>
        <begin position="2"/>
        <end position="217"/>
    </location>
</feature>
<feature type="active site" description="Nucleophile; for GATase activity" evidence="10">
    <location>
        <position position="2"/>
    </location>
</feature>
<dbReference type="GO" id="GO:0004360">
    <property type="term" value="F:glutamine-fructose-6-phosphate transaminase (isomerizing) activity"/>
    <property type="evidence" value="ECO:0007669"/>
    <property type="project" value="UniProtKB-UniRule"/>
</dbReference>
<dbReference type="EC" id="2.6.1.16" evidence="3 10"/>
<dbReference type="EMBL" id="AP011112">
    <property type="protein sequence ID" value="BAI70169.1"/>
    <property type="molecule type" value="Genomic_DNA"/>
</dbReference>
<dbReference type="SUPFAM" id="SSF56235">
    <property type="entry name" value="N-terminal nucleophile aminohydrolases (Ntn hydrolases)"/>
    <property type="match status" value="1"/>
</dbReference>
<feature type="initiator methionine" description="Removed" evidence="10">
    <location>
        <position position="1"/>
    </location>
</feature>
<dbReference type="CDD" id="cd00714">
    <property type="entry name" value="GFAT"/>
    <property type="match status" value="1"/>
</dbReference>
<dbReference type="PROSITE" id="PS51278">
    <property type="entry name" value="GATASE_TYPE_2"/>
    <property type="match status" value="1"/>
</dbReference>
<dbReference type="AlphaFoldDB" id="D3DK17"/>
<proteinExistence type="inferred from homology"/>
<protein>
    <recommendedName>
        <fullName evidence="4 10">Glutamine--fructose-6-phosphate aminotransferase [isomerizing]</fullName>
        <ecNumber evidence="3 10">2.6.1.16</ecNumber>
    </recommendedName>
    <alternativeName>
        <fullName evidence="10">D-fructose-6-phosphate amidotransferase</fullName>
    </alternativeName>
    <alternativeName>
        <fullName evidence="10">GFAT</fullName>
    </alternativeName>
    <alternativeName>
        <fullName evidence="10">Glucosamine-6-phosphate synthase</fullName>
    </alternativeName>
    <alternativeName>
        <fullName evidence="10">Hexosephosphate aminotransferase</fullName>
    </alternativeName>
    <alternativeName>
        <fullName evidence="10">L-glutamine--D-fructose-6-phosphate amidotransferase</fullName>
    </alternativeName>
</protein>
<dbReference type="CDD" id="cd05009">
    <property type="entry name" value="SIS_GlmS_GlmD_2"/>
    <property type="match status" value="1"/>
</dbReference>
<dbReference type="GO" id="GO:0006487">
    <property type="term" value="P:protein N-linked glycosylation"/>
    <property type="evidence" value="ECO:0007669"/>
    <property type="project" value="TreeGrafter"/>
</dbReference>
<dbReference type="InterPro" id="IPR035466">
    <property type="entry name" value="GlmS/AgaS_SIS"/>
</dbReference>
<evidence type="ECO:0000256" key="8">
    <source>
        <dbReference type="ARBA" id="ARBA00022737"/>
    </source>
</evidence>
<dbReference type="KEGG" id="hth:HTH_1722"/>
<dbReference type="PANTHER" id="PTHR10937">
    <property type="entry name" value="GLUCOSAMINE--FRUCTOSE-6-PHOSPHATE AMINOTRANSFERASE, ISOMERIZING"/>
    <property type="match status" value="1"/>
</dbReference>
<dbReference type="eggNOG" id="COG0449">
    <property type="taxonomic scope" value="Bacteria"/>
</dbReference>
<dbReference type="InterPro" id="IPR035490">
    <property type="entry name" value="GlmS/FrlB_SIS"/>
</dbReference>
<evidence type="ECO:0000256" key="1">
    <source>
        <dbReference type="ARBA" id="ARBA00001031"/>
    </source>
</evidence>
<name>D3DK17_HYDTT</name>
<comment type="subunit">
    <text evidence="10">Homodimer.</text>
</comment>
<evidence type="ECO:0000256" key="4">
    <source>
        <dbReference type="ARBA" id="ARBA00016090"/>
    </source>
</evidence>
<dbReference type="InterPro" id="IPR029055">
    <property type="entry name" value="Ntn_hydrolases_N"/>
</dbReference>
<dbReference type="CDD" id="cd05008">
    <property type="entry name" value="SIS_GlmS_GlmD_1"/>
    <property type="match status" value="1"/>
</dbReference>
<keyword evidence="9" id="KW-0315">Glutamine amidotransferase</keyword>
<dbReference type="PANTHER" id="PTHR10937:SF0">
    <property type="entry name" value="GLUTAMINE--FRUCTOSE-6-PHOSPHATE TRANSAMINASE (ISOMERIZING)"/>
    <property type="match status" value="1"/>
</dbReference>
<feature type="active site" description="For Fru-6P isomerization activity" evidence="10">
    <location>
        <position position="587"/>
    </location>
</feature>
<keyword evidence="8" id="KW-0677">Repeat</keyword>
<dbReference type="PROSITE" id="PS51464">
    <property type="entry name" value="SIS"/>
    <property type="match status" value="2"/>
</dbReference>
<evidence type="ECO:0000259" key="12">
    <source>
        <dbReference type="PROSITE" id="PS51464"/>
    </source>
</evidence>
<comment type="function">
    <text evidence="10">Catalyzes the first step in hexosamine metabolism, converting fructose-6P into glucosamine-6P using glutamine as a nitrogen source.</text>
</comment>
<feature type="domain" description="SIS" evidence="12">
    <location>
        <begin position="441"/>
        <end position="582"/>
    </location>
</feature>
<dbReference type="NCBIfam" id="TIGR01135">
    <property type="entry name" value="glmS"/>
    <property type="match status" value="1"/>
</dbReference>
<accession>D3DK17</accession>
<dbReference type="FunFam" id="3.40.50.10490:FF:000001">
    <property type="entry name" value="Glutamine--fructose-6-phosphate aminotransferase [isomerizing]"/>
    <property type="match status" value="1"/>
</dbReference>
<dbReference type="GO" id="GO:0005829">
    <property type="term" value="C:cytosol"/>
    <property type="evidence" value="ECO:0007669"/>
    <property type="project" value="TreeGrafter"/>
</dbReference>
<dbReference type="Gene3D" id="3.60.20.10">
    <property type="entry name" value="Glutamine Phosphoribosylpyrophosphate, subunit 1, domain 1"/>
    <property type="match status" value="1"/>
</dbReference>
<dbReference type="InterPro" id="IPR001347">
    <property type="entry name" value="SIS_dom"/>
</dbReference>
<dbReference type="Gene3D" id="3.40.50.10490">
    <property type="entry name" value="Glucose-6-phosphate isomerase like protein, domain 1"/>
    <property type="match status" value="2"/>
</dbReference>
<dbReference type="GO" id="GO:0006002">
    <property type="term" value="P:fructose 6-phosphate metabolic process"/>
    <property type="evidence" value="ECO:0007669"/>
    <property type="project" value="TreeGrafter"/>
</dbReference>
<dbReference type="KEGG" id="hte:Hydth_1707"/>
<dbReference type="InterPro" id="IPR047084">
    <property type="entry name" value="GFAT_N"/>
</dbReference>
<dbReference type="STRING" id="608538.HTH_1722"/>
<keyword evidence="7 10" id="KW-0808">Transferase</keyword>
<evidence type="ECO:0000256" key="7">
    <source>
        <dbReference type="ARBA" id="ARBA00022679"/>
    </source>
</evidence>
<dbReference type="HAMAP" id="MF_00164">
    <property type="entry name" value="GlmS"/>
    <property type="match status" value="1"/>
</dbReference>
<comment type="subcellular location">
    <subcellularLocation>
        <location evidence="2 10">Cytoplasm</location>
    </subcellularLocation>
</comment>
<dbReference type="InterPro" id="IPR017932">
    <property type="entry name" value="GATase_2_dom"/>
</dbReference>
<dbReference type="OrthoDB" id="106547at2"/>
<dbReference type="Proteomes" id="UP000002574">
    <property type="component" value="Chromosome"/>
</dbReference>
<evidence type="ECO:0000313" key="13">
    <source>
        <dbReference type="EMBL" id="BAI70169.1"/>
    </source>
</evidence>
<dbReference type="FunFam" id="3.60.20.10:FF:000006">
    <property type="entry name" value="Glutamine--fructose-6-phosphate aminotransferase [isomerizing]"/>
    <property type="match status" value="1"/>
</dbReference>
<dbReference type="InterPro" id="IPR005855">
    <property type="entry name" value="GFAT"/>
</dbReference>
<evidence type="ECO:0000256" key="5">
    <source>
        <dbReference type="ARBA" id="ARBA00022490"/>
    </source>
</evidence>
<evidence type="ECO:0000256" key="9">
    <source>
        <dbReference type="ARBA" id="ARBA00022962"/>
    </source>
</evidence>
<evidence type="ECO:0000256" key="2">
    <source>
        <dbReference type="ARBA" id="ARBA00004496"/>
    </source>
</evidence>
<comment type="catalytic activity">
    <reaction evidence="1 10">
        <text>D-fructose 6-phosphate + L-glutamine = D-glucosamine 6-phosphate + L-glutamate</text>
        <dbReference type="Rhea" id="RHEA:13237"/>
        <dbReference type="ChEBI" id="CHEBI:29985"/>
        <dbReference type="ChEBI" id="CHEBI:58359"/>
        <dbReference type="ChEBI" id="CHEBI:58725"/>
        <dbReference type="ChEBI" id="CHEBI:61527"/>
        <dbReference type="EC" id="2.6.1.16"/>
    </reaction>
</comment>
<sequence>MCGIIGYAGKNPAVLVLLEGLERLEYRGYDSAGVALIENGRIFVEKKVGKIRELIRSLWGKPLKATVGIGHTRWATHGEPCEINAHPHTDSTGEIAVVHNGIIENYRELKEKLQAQGIQFKSQTDTEVIAHLISLYYQGDLLEAVIKVVPELKGSYAFCVITNREPYRIVGVRYGNPLVVGIGDGENFMASDIPALLPFTRHIIPLSDGEIVDLRIDSVDIYDAEGNRIVKEAINVPWDIISAERGGFKHFMLKEIFEQPRTVGDTIKGYVSRDYLLPFNLRDFRRILILACGTSYHAGLVGSYWMNKYLQTPVEVMYASEFRYADVPVGERDLVIAISQSGETADTRYSALSAKEKGATVLSLVNVMGSALDRESDYTLYTHAGPEIGVAATKTFTSQLAVLYSLAVSHLPDRDRFMEKLSSVPHMMEEVLGEAEQIKKVALKYANRKNMLYLGRYLSYPVALEGALKLKEISYIHAEGYPAGEMKHGPIALIDENMPVLVVVPRDRVYEKVLSNIEEVLTRRGSVISVGFRDDETLTKVSKDLIGVPEVDEDLTPFLTVIPLQLFAYYIADHLGLDVDQPRNLAKTVTVE</sequence>
<dbReference type="SUPFAM" id="SSF53697">
    <property type="entry name" value="SIS domain"/>
    <property type="match status" value="1"/>
</dbReference>
<dbReference type="Pfam" id="PF01380">
    <property type="entry name" value="SIS"/>
    <property type="match status" value="2"/>
</dbReference>
<evidence type="ECO:0000256" key="3">
    <source>
        <dbReference type="ARBA" id="ARBA00012916"/>
    </source>
</evidence>
<keyword evidence="6 10" id="KW-0032">Aminotransferase</keyword>
<dbReference type="GO" id="GO:0006047">
    <property type="term" value="P:UDP-N-acetylglucosamine metabolic process"/>
    <property type="evidence" value="ECO:0007669"/>
    <property type="project" value="TreeGrafter"/>
</dbReference>
<reference evidence="13 14" key="1">
    <citation type="journal article" date="2010" name="J. Bacteriol.">
        <title>Complete genome sequence of the thermophilic, obligately chemolithoautotrophic hydrogen-oxidizing bacterium Hydrogenobacter thermophilus TK-6.</title>
        <authorList>
            <person name="Arai H."/>
            <person name="Kanbe H."/>
            <person name="Ishii M."/>
            <person name="Igarashi Y."/>
        </authorList>
    </citation>
    <scope>NUCLEOTIDE SEQUENCE [LARGE SCALE GENOMIC DNA]</scope>
    <source>
        <strain evidence="14">DSM 6534 / IAM 12695 / TK-6 [Tokyo]</strain>
    </source>
</reference>
<evidence type="ECO:0000313" key="14">
    <source>
        <dbReference type="Proteomes" id="UP000002574"/>
    </source>
</evidence>
<dbReference type="InterPro" id="IPR046348">
    <property type="entry name" value="SIS_dom_sf"/>
</dbReference>
<feature type="domain" description="SIS" evidence="12">
    <location>
        <begin position="277"/>
        <end position="416"/>
    </location>
</feature>
<evidence type="ECO:0000259" key="11">
    <source>
        <dbReference type="PROSITE" id="PS51278"/>
    </source>
</evidence>
<dbReference type="GO" id="GO:0097367">
    <property type="term" value="F:carbohydrate derivative binding"/>
    <property type="evidence" value="ECO:0007669"/>
    <property type="project" value="InterPro"/>
</dbReference>
<dbReference type="GO" id="GO:0005975">
    <property type="term" value="P:carbohydrate metabolic process"/>
    <property type="evidence" value="ECO:0007669"/>
    <property type="project" value="UniProtKB-UniRule"/>
</dbReference>
<dbReference type="RefSeq" id="WP_012964349.1">
    <property type="nucleotide sequence ID" value="NC_013799.1"/>
</dbReference>
<dbReference type="PATRIC" id="fig|608538.5.peg.1739"/>
<keyword evidence="5 10" id="KW-0963">Cytoplasm</keyword>
<gene>
    <name evidence="10 13" type="primary">glmS</name>
    <name evidence="13" type="ordered locus">HTH_1722</name>
</gene>
<keyword evidence="14" id="KW-1185">Reference proteome</keyword>